<dbReference type="Proteomes" id="UP000053927">
    <property type="component" value="Unassembled WGS sequence"/>
</dbReference>
<protein>
    <recommendedName>
        <fullName evidence="1">Integrase zinc-binding domain-containing protein</fullName>
    </recommendedName>
</protein>
<dbReference type="KEGG" id="shs:STEHIDRAFT_24606"/>
<feature type="non-terminal residue" evidence="2">
    <location>
        <position position="172"/>
    </location>
</feature>
<dbReference type="OMA" id="SPQFRWW"/>
<dbReference type="GeneID" id="18804332"/>
<dbReference type="Pfam" id="PF17921">
    <property type="entry name" value="Integrase_H2C2"/>
    <property type="match status" value="1"/>
</dbReference>
<dbReference type="RefSeq" id="XP_007310641.1">
    <property type="nucleotide sequence ID" value="XM_007310579.1"/>
</dbReference>
<accession>R7S0R0</accession>
<dbReference type="Gene3D" id="1.10.340.70">
    <property type="match status" value="1"/>
</dbReference>
<dbReference type="eggNOG" id="ENOG502S4YJ">
    <property type="taxonomic scope" value="Eukaryota"/>
</dbReference>
<dbReference type="EMBL" id="JH687399">
    <property type="protein sequence ID" value="EIM80137.1"/>
    <property type="molecule type" value="Genomic_DNA"/>
</dbReference>
<sequence>QSIPADVPGYLTYEQYKQVEERWIAGLNPRKRGRCLIDQQTFDTIWDVLEDPENQSISNAQTRWWIRKMFTFSYPQTTLARASPSIPTSNLAANPHALDPIVVHDKKPLAIKEHMYQILCSCHAMCGHGGRDRTCAVIREHWAWIPKELVALFVRNCPTCLVKKTGNPDFGV</sequence>
<evidence type="ECO:0000259" key="1">
    <source>
        <dbReference type="Pfam" id="PF17921"/>
    </source>
</evidence>
<dbReference type="InterPro" id="IPR041588">
    <property type="entry name" value="Integrase_H2C2"/>
</dbReference>
<organism evidence="2 3">
    <name type="scientific">Stereum hirsutum (strain FP-91666)</name>
    <name type="common">White-rot fungus</name>
    <dbReference type="NCBI Taxonomy" id="721885"/>
    <lineage>
        <taxon>Eukaryota</taxon>
        <taxon>Fungi</taxon>
        <taxon>Dikarya</taxon>
        <taxon>Basidiomycota</taxon>
        <taxon>Agaricomycotina</taxon>
        <taxon>Agaricomycetes</taxon>
        <taxon>Russulales</taxon>
        <taxon>Stereaceae</taxon>
        <taxon>Stereum</taxon>
    </lineage>
</organism>
<feature type="domain" description="Integrase zinc-binding" evidence="1">
    <location>
        <begin position="115"/>
        <end position="164"/>
    </location>
</feature>
<reference evidence="3" key="1">
    <citation type="journal article" date="2012" name="Science">
        <title>The Paleozoic origin of enzymatic lignin decomposition reconstructed from 31 fungal genomes.</title>
        <authorList>
            <person name="Floudas D."/>
            <person name="Binder M."/>
            <person name="Riley R."/>
            <person name="Barry K."/>
            <person name="Blanchette R.A."/>
            <person name="Henrissat B."/>
            <person name="Martinez A.T."/>
            <person name="Otillar R."/>
            <person name="Spatafora J.W."/>
            <person name="Yadav J.S."/>
            <person name="Aerts A."/>
            <person name="Benoit I."/>
            <person name="Boyd A."/>
            <person name="Carlson A."/>
            <person name="Copeland A."/>
            <person name="Coutinho P.M."/>
            <person name="de Vries R.P."/>
            <person name="Ferreira P."/>
            <person name="Findley K."/>
            <person name="Foster B."/>
            <person name="Gaskell J."/>
            <person name="Glotzer D."/>
            <person name="Gorecki P."/>
            <person name="Heitman J."/>
            <person name="Hesse C."/>
            <person name="Hori C."/>
            <person name="Igarashi K."/>
            <person name="Jurgens J.A."/>
            <person name="Kallen N."/>
            <person name="Kersten P."/>
            <person name="Kohler A."/>
            <person name="Kuees U."/>
            <person name="Kumar T.K.A."/>
            <person name="Kuo A."/>
            <person name="LaButti K."/>
            <person name="Larrondo L.F."/>
            <person name="Lindquist E."/>
            <person name="Ling A."/>
            <person name="Lombard V."/>
            <person name="Lucas S."/>
            <person name="Lundell T."/>
            <person name="Martin R."/>
            <person name="McLaughlin D.J."/>
            <person name="Morgenstern I."/>
            <person name="Morin E."/>
            <person name="Murat C."/>
            <person name="Nagy L.G."/>
            <person name="Nolan M."/>
            <person name="Ohm R.A."/>
            <person name="Patyshakuliyeva A."/>
            <person name="Rokas A."/>
            <person name="Ruiz-Duenas F.J."/>
            <person name="Sabat G."/>
            <person name="Salamov A."/>
            <person name="Samejima M."/>
            <person name="Schmutz J."/>
            <person name="Slot J.C."/>
            <person name="St John F."/>
            <person name="Stenlid J."/>
            <person name="Sun H."/>
            <person name="Sun S."/>
            <person name="Syed K."/>
            <person name="Tsang A."/>
            <person name="Wiebenga A."/>
            <person name="Young D."/>
            <person name="Pisabarro A."/>
            <person name="Eastwood D.C."/>
            <person name="Martin F."/>
            <person name="Cullen D."/>
            <person name="Grigoriev I.V."/>
            <person name="Hibbett D.S."/>
        </authorList>
    </citation>
    <scope>NUCLEOTIDE SEQUENCE [LARGE SCALE GENOMIC DNA]</scope>
    <source>
        <strain evidence="3">FP-91666</strain>
    </source>
</reference>
<evidence type="ECO:0000313" key="2">
    <source>
        <dbReference type="EMBL" id="EIM80137.1"/>
    </source>
</evidence>
<dbReference type="OrthoDB" id="2499658at2759"/>
<gene>
    <name evidence="2" type="ORF">STEHIDRAFT_24606</name>
</gene>
<evidence type="ECO:0000313" key="3">
    <source>
        <dbReference type="Proteomes" id="UP000053927"/>
    </source>
</evidence>
<proteinExistence type="predicted"/>
<dbReference type="AlphaFoldDB" id="R7S0R0"/>
<feature type="non-terminal residue" evidence="2">
    <location>
        <position position="1"/>
    </location>
</feature>
<name>R7S0R0_STEHR</name>
<keyword evidence="3" id="KW-1185">Reference proteome</keyword>